<dbReference type="InterPro" id="IPR013495">
    <property type="entry name" value="CHP02679"/>
</dbReference>
<evidence type="ECO:0000259" key="1">
    <source>
        <dbReference type="Pfam" id="PF09664"/>
    </source>
</evidence>
<dbReference type="AlphaFoldDB" id="A0A150N6W0"/>
<dbReference type="RefSeq" id="WP_062677359.1">
    <property type="nucleotide sequence ID" value="NZ_LQYW01000013.1"/>
</dbReference>
<organism evidence="3 4">
    <name type="scientific">Parageobacillus toebii</name>
    <dbReference type="NCBI Taxonomy" id="153151"/>
    <lineage>
        <taxon>Bacteria</taxon>
        <taxon>Bacillati</taxon>
        <taxon>Bacillota</taxon>
        <taxon>Bacilli</taxon>
        <taxon>Bacillales</taxon>
        <taxon>Anoxybacillaceae</taxon>
        <taxon>Parageobacillus</taxon>
    </lineage>
</organism>
<feature type="domain" description="DUF2399" evidence="1">
    <location>
        <begin position="266"/>
        <end position="417"/>
    </location>
</feature>
<protein>
    <recommendedName>
        <fullName evidence="5">TIGR02679 family protein</fullName>
    </recommendedName>
</protein>
<dbReference type="NCBIfam" id="TIGR02679">
    <property type="entry name" value="TIGR02679 family protein"/>
    <property type="match status" value="1"/>
</dbReference>
<name>A0A150N6W0_9BACL</name>
<proteinExistence type="predicted"/>
<comment type="caution">
    <text evidence="3">The sequence shown here is derived from an EMBL/GenBank/DDBJ whole genome shotgun (WGS) entry which is preliminary data.</text>
</comment>
<dbReference type="Pfam" id="PF09664">
    <property type="entry name" value="DUF2399"/>
    <property type="match status" value="1"/>
</dbReference>
<accession>A0A150N6W0</accession>
<evidence type="ECO:0008006" key="5">
    <source>
        <dbReference type="Google" id="ProtNLM"/>
    </source>
</evidence>
<dbReference type="PATRIC" id="fig|153151.4.peg.444"/>
<feature type="domain" description="Conserved hypothetical protein CHP02679 N terminus" evidence="2">
    <location>
        <begin position="39"/>
        <end position="244"/>
    </location>
</feature>
<evidence type="ECO:0000313" key="4">
    <source>
        <dbReference type="Proteomes" id="UP000075324"/>
    </source>
</evidence>
<dbReference type="Pfam" id="PF11796">
    <property type="entry name" value="DUF3323"/>
    <property type="match status" value="1"/>
</dbReference>
<gene>
    <name evidence="3" type="ORF">B4110_0340</name>
</gene>
<evidence type="ECO:0000313" key="3">
    <source>
        <dbReference type="EMBL" id="KYD32451.1"/>
    </source>
</evidence>
<dbReference type="InterPro" id="IPR024466">
    <property type="entry name" value="CHP02679_N"/>
</dbReference>
<sequence>MKSLPELAAEAAQFFRGEAGFHRLFCEMKKKYESLGRIGGTISLANFTKEEKEAIAAFFGKEMTRVSLQAFAKQLDKTRFAGVSLEELLVHYFGEPLVANKERREAEQQEKAAFFQRLIAAYPSGAEWLTAALEHPNEYRLLHQAYVQQRDELYASICTVCEALRQLPEKGTYERLPLFAQKVTGDPHAFDLHTFQGKLFLSALEFYSRKKYQLSSVEEVNELLQSFGILREDILNFVTCAGILAETKEGIHPVFSAACETNMALNVPLREIVALTRAYPAKGNAVFVVENAGVFSELLDEAMPLVSTNGQLNLATLLLLDLLVESGAHLYYSGDFDPEGLKMADRLAGRYGENLSLWHFTCEDYFASMPSVSLSEERLAKLQSVSSPKLQPVKQEIERCKKAGYQEAILPVLRKDIEKEKANLKMKIDIDIHDTKNALPSEE</sequence>
<dbReference type="InterPro" id="IPR036078">
    <property type="entry name" value="Spo11/TopoVI_A_sf"/>
</dbReference>
<dbReference type="GO" id="GO:0003677">
    <property type="term" value="F:DNA binding"/>
    <property type="evidence" value="ECO:0007669"/>
    <property type="project" value="InterPro"/>
</dbReference>
<dbReference type="GO" id="GO:0005694">
    <property type="term" value="C:chromosome"/>
    <property type="evidence" value="ECO:0007669"/>
    <property type="project" value="InterPro"/>
</dbReference>
<dbReference type="EMBL" id="LQYW01000013">
    <property type="protein sequence ID" value="KYD32451.1"/>
    <property type="molecule type" value="Genomic_DNA"/>
</dbReference>
<reference evidence="3 4" key="1">
    <citation type="submission" date="2016-01" db="EMBL/GenBank/DDBJ databases">
        <title>Draft Genome Sequences of Seven Thermophilic Sporeformers Isolated from Foods.</title>
        <authorList>
            <person name="Berendsen E.M."/>
            <person name="Wells-Bennik M.H."/>
            <person name="Krawcyk A.O."/>
            <person name="De Jong A."/>
            <person name="Holsappel S."/>
            <person name="Eijlander R.T."/>
            <person name="Kuipers O.P."/>
        </authorList>
    </citation>
    <scope>NUCLEOTIDE SEQUENCE [LARGE SCALE GENOMIC DNA]</scope>
    <source>
        <strain evidence="3 4">B4110</strain>
    </source>
</reference>
<dbReference type="Proteomes" id="UP000075324">
    <property type="component" value="Unassembled WGS sequence"/>
</dbReference>
<evidence type="ECO:0000259" key="2">
    <source>
        <dbReference type="Pfam" id="PF11796"/>
    </source>
</evidence>
<dbReference type="InterPro" id="IPR024465">
    <property type="entry name" value="DUF2399"/>
</dbReference>
<dbReference type="SUPFAM" id="SSF56726">
    <property type="entry name" value="DNA topoisomerase IV, alpha subunit"/>
    <property type="match status" value="1"/>
</dbReference>